<comment type="caution">
    <text evidence="1">The sequence shown here is derived from an EMBL/GenBank/DDBJ whole genome shotgun (WGS) entry which is preliminary data.</text>
</comment>
<name>A0ABQ9AKW6_9ROSI</name>
<accession>A0ABQ9AKW6</accession>
<dbReference type="EMBL" id="JAPFFI010000018">
    <property type="protein sequence ID" value="KAJ6348591.1"/>
    <property type="molecule type" value="Genomic_DNA"/>
</dbReference>
<evidence type="ECO:0000313" key="2">
    <source>
        <dbReference type="Proteomes" id="UP001141253"/>
    </source>
</evidence>
<reference evidence="1" key="2">
    <citation type="journal article" date="2023" name="Int. J. Mol. Sci.">
        <title>De Novo Assembly and Annotation of 11 Diverse Shrub Willow (Salix) Genomes Reveals Novel Gene Organization in Sex-Linked Regions.</title>
        <authorList>
            <person name="Hyden B."/>
            <person name="Feng K."/>
            <person name="Yates T.B."/>
            <person name="Jawdy S."/>
            <person name="Cereghino C."/>
            <person name="Smart L.B."/>
            <person name="Muchero W."/>
        </authorList>
    </citation>
    <scope>NUCLEOTIDE SEQUENCE</scope>
    <source>
        <tissue evidence="1">Shoot tip</tissue>
    </source>
</reference>
<proteinExistence type="predicted"/>
<organism evidence="1 2">
    <name type="scientific">Salix suchowensis</name>
    <dbReference type="NCBI Taxonomy" id="1278906"/>
    <lineage>
        <taxon>Eukaryota</taxon>
        <taxon>Viridiplantae</taxon>
        <taxon>Streptophyta</taxon>
        <taxon>Embryophyta</taxon>
        <taxon>Tracheophyta</taxon>
        <taxon>Spermatophyta</taxon>
        <taxon>Magnoliopsida</taxon>
        <taxon>eudicotyledons</taxon>
        <taxon>Gunneridae</taxon>
        <taxon>Pentapetalae</taxon>
        <taxon>rosids</taxon>
        <taxon>fabids</taxon>
        <taxon>Malpighiales</taxon>
        <taxon>Salicaceae</taxon>
        <taxon>Saliceae</taxon>
        <taxon>Salix</taxon>
    </lineage>
</organism>
<reference evidence="1" key="1">
    <citation type="submission" date="2022-10" db="EMBL/GenBank/DDBJ databases">
        <authorList>
            <person name="Hyden B.L."/>
            <person name="Feng K."/>
            <person name="Yates T."/>
            <person name="Jawdy S."/>
            <person name="Smart L.B."/>
            <person name="Muchero W."/>
        </authorList>
    </citation>
    <scope>NUCLEOTIDE SEQUENCE</scope>
    <source>
        <tissue evidence="1">Shoot tip</tissue>
    </source>
</reference>
<dbReference type="Proteomes" id="UP001141253">
    <property type="component" value="Chromosome 19"/>
</dbReference>
<keyword evidence="2" id="KW-1185">Reference proteome</keyword>
<sequence>MGFGDGNSRRLLKWEMISNFSSSMYLRLEVKKNILTVIIEIHKCDFVGGYFMNQWEIYNKAGFVLGGWSLGSLGLHYSNFHLVVSLLCLFKIDIHIRLMTSPIQRRFFSVPEVDFSVKFAIRCSNATWNTGDCNEDIIRKWWQVSTLK</sequence>
<protein>
    <submittedName>
        <fullName evidence="1">Uncharacterized protein</fullName>
    </submittedName>
</protein>
<evidence type="ECO:0000313" key="1">
    <source>
        <dbReference type="EMBL" id="KAJ6348591.1"/>
    </source>
</evidence>
<gene>
    <name evidence="1" type="ORF">OIU77_006215</name>
</gene>